<keyword evidence="3 6" id="KW-0067">ATP-binding</keyword>
<evidence type="ECO:0000256" key="2">
    <source>
        <dbReference type="ARBA" id="ARBA00022741"/>
    </source>
</evidence>
<organism evidence="6 7">
    <name type="scientific">Mobiluncus mulieris</name>
    <dbReference type="NCBI Taxonomy" id="2052"/>
    <lineage>
        <taxon>Bacteria</taxon>
        <taxon>Bacillati</taxon>
        <taxon>Actinomycetota</taxon>
        <taxon>Actinomycetes</taxon>
        <taxon>Actinomycetales</taxon>
        <taxon>Actinomycetaceae</taxon>
        <taxon>Mobiluncus</taxon>
    </lineage>
</organism>
<dbReference type="RefSeq" id="WP_169771790.1">
    <property type="nucleotide sequence ID" value="NZ_JABCUR010000003.1"/>
</dbReference>
<dbReference type="Gene3D" id="3.40.50.300">
    <property type="entry name" value="P-loop containing nucleotide triphosphate hydrolases"/>
    <property type="match status" value="1"/>
</dbReference>
<dbReference type="FunFam" id="3.40.50.300:FF:000032">
    <property type="entry name" value="Export ABC transporter ATP-binding protein"/>
    <property type="match status" value="1"/>
</dbReference>
<dbReference type="PROSITE" id="PS50893">
    <property type="entry name" value="ABC_TRANSPORTER_2"/>
    <property type="match status" value="1"/>
</dbReference>
<dbReference type="Pfam" id="PF00005">
    <property type="entry name" value="ABC_tran"/>
    <property type="match status" value="1"/>
</dbReference>
<dbReference type="InterPro" id="IPR003439">
    <property type="entry name" value="ABC_transporter-like_ATP-bd"/>
</dbReference>
<dbReference type="GO" id="GO:0022857">
    <property type="term" value="F:transmembrane transporter activity"/>
    <property type="evidence" value="ECO:0007669"/>
    <property type="project" value="TreeGrafter"/>
</dbReference>
<evidence type="ECO:0000259" key="5">
    <source>
        <dbReference type="PROSITE" id="PS50893"/>
    </source>
</evidence>
<dbReference type="GO" id="GO:0005524">
    <property type="term" value="F:ATP binding"/>
    <property type="evidence" value="ECO:0007669"/>
    <property type="project" value="UniProtKB-KW"/>
</dbReference>
<proteinExistence type="predicted"/>
<dbReference type="GO" id="GO:0005886">
    <property type="term" value="C:plasma membrane"/>
    <property type="evidence" value="ECO:0007669"/>
    <property type="project" value="TreeGrafter"/>
</dbReference>
<sequence>MNASTPQAPHENGFAPLNATAPVSSVANPAGNSIGDSAGLGASNASPSGFAAPVPTPGVTETPRPAIATLADVTKVYGKGQNAVTALNHVNLGIRAQECTVIMGPSGSGKSTLLHVLAGLDAVTSGTITVGGTEITRLTDKPLTKWRREQIGFVFQSFNLVPTLDARANIELPLRLAGKTVDPDWFQAIVESLNLGQRLRHKPWELSGGQVQRVAVARALLSRPAILVADEPTGNLDSVSSAEVLGLLGKAVKDFGQTVVMVTHDRRAAAIGDRVLVVKDGQIVHDLAHPSADQIAQVA</sequence>
<dbReference type="InterPro" id="IPR003593">
    <property type="entry name" value="AAA+_ATPase"/>
</dbReference>
<reference evidence="6 7" key="1">
    <citation type="submission" date="2020-04" db="EMBL/GenBank/DDBJ databases">
        <title>Antimicrobial susceptibility and clonality of vaginal-derived multi-drug resistant Mobiluncus isolates in China.</title>
        <authorList>
            <person name="Zhang X."/>
        </authorList>
    </citation>
    <scope>NUCLEOTIDE SEQUENCE [LARGE SCALE GENOMIC DNA]</scope>
    <source>
        <strain evidence="6 7">13</strain>
    </source>
</reference>
<dbReference type="Proteomes" id="UP000578252">
    <property type="component" value="Unassembled WGS sequence"/>
</dbReference>
<dbReference type="PANTHER" id="PTHR24220">
    <property type="entry name" value="IMPORT ATP-BINDING PROTEIN"/>
    <property type="match status" value="1"/>
</dbReference>
<dbReference type="SUPFAM" id="SSF52540">
    <property type="entry name" value="P-loop containing nucleoside triphosphate hydrolases"/>
    <property type="match status" value="1"/>
</dbReference>
<dbReference type="AlphaFoldDB" id="A0A7Y0U0S4"/>
<dbReference type="InterPro" id="IPR017911">
    <property type="entry name" value="MacB-like_ATP-bd"/>
</dbReference>
<evidence type="ECO:0000256" key="4">
    <source>
        <dbReference type="SAM" id="MobiDB-lite"/>
    </source>
</evidence>
<feature type="region of interest" description="Disordered" evidence="4">
    <location>
        <begin position="1"/>
        <end position="20"/>
    </location>
</feature>
<name>A0A7Y0U0S4_9ACTO</name>
<protein>
    <submittedName>
        <fullName evidence="6">ABC transporter ATP-binding protein</fullName>
    </submittedName>
</protein>
<dbReference type="InterPro" id="IPR015854">
    <property type="entry name" value="ABC_transpr_LolD-like"/>
</dbReference>
<keyword evidence="2" id="KW-0547">Nucleotide-binding</keyword>
<dbReference type="GO" id="GO:0016887">
    <property type="term" value="F:ATP hydrolysis activity"/>
    <property type="evidence" value="ECO:0007669"/>
    <property type="project" value="InterPro"/>
</dbReference>
<dbReference type="GO" id="GO:0098796">
    <property type="term" value="C:membrane protein complex"/>
    <property type="evidence" value="ECO:0007669"/>
    <property type="project" value="UniProtKB-ARBA"/>
</dbReference>
<evidence type="ECO:0000313" key="7">
    <source>
        <dbReference type="Proteomes" id="UP000578252"/>
    </source>
</evidence>
<accession>A0A7Y0U0S4</accession>
<gene>
    <name evidence="6" type="ORF">HHJ78_04660</name>
</gene>
<comment type="caution">
    <text evidence="6">The sequence shown here is derived from an EMBL/GenBank/DDBJ whole genome shotgun (WGS) entry which is preliminary data.</text>
</comment>
<keyword evidence="1" id="KW-0813">Transport</keyword>
<dbReference type="SMART" id="SM00382">
    <property type="entry name" value="AAA"/>
    <property type="match status" value="1"/>
</dbReference>
<evidence type="ECO:0000256" key="1">
    <source>
        <dbReference type="ARBA" id="ARBA00022448"/>
    </source>
</evidence>
<evidence type="ECO:0000256" key="3">
    <source>
        <dbReference type="ARBA" id="ARBA00022840"/>
    </source>
</evidence>
<dbReference type="EMBL" id="JABCUR010000003">
    <property type="protein sequence ID" value="NMW64838.1"/>
    <property type="molecule type" value="Genomic_DNA"/>
</dbReference>
<evidence type="ECO:0000313" key="6">
    <source>
        <dbReference type="EMBL" id="NMW64838.1"/>
    </source>
</evidence>
<dbReference type="InterPro" id="IPR027417">
    <property type="entry name" value="P-loop_NTPase"/>
</dbReference>
<feature type="domain" description="ABC transporter" evidence="5">
    <location>
        <begin position="68"/>
        <end position="299"/>
    </location>
</feature>
<dbReference type="PANTHER" id="PTHR24220:SF685">
    <property type="entry name" value="ABC TRANSPORTER RELATED"/>
    <property type="match status" value="1"/>
</dbReference>
<dbReference type="CDD" id="cd03255">
    <property type="entry name" value="ABC_MJ0796_LolCDE_FtsE"/>
    <property type="match status" value="1"/>
</dbReference>